<dbReference type="GeneID" id="18827839"/>
<accession>K5WH72</accession>
<feature type="region of interest" description="Disordered" evidence="1">
    <location>
        <begin position="52"/>
        <end position="81"/>
    </location>
</feature>
<proteinExistence type="predicted"/>
<sequence>MARTSSLDAAIVLANTSSLLYEVNEALARLTVAVENLAIQLPPVIQVYRSDPDTSTASTMPSATATPNMSNPTPAAPASASATMPTRIPTAAPATMPPAVAVSVHILTPAEVADRIAHYPEASSFYLVARGLQPGVYDTLAEASAYIGPTTGNPRVGLRLPPPVPENYPSLMQG</sequence>
<feature type="compositionally biased region" description="Low complexity" evidence="1">
    <location>
        <begin position="53"/>
        <end position="81"/>
    </location>
</feature>
<protein>
    <submittedName>
        <fullName evidence="2">Uncharacterized protein</fullName>
    </submittedName>
</protein>
<dbReference type="Proteomes" id="UP000008493">
    <property type="component" value="Unassembled WGS sequence"/>
</dbReference>
<dbReference type="InParanoid" id="K5WH72"/>
<dbReference type="RefSeq" id="XP_007334771.1">
    <property type="nucleotide sequence ID" value="XM_007334709.1"/>
</dbReference>
<dbReference type="HOGENOM" id="CLU_1539559_0_0_1"/>
<organism evidence="2 3">
    <name type="scientific">Agaricus bisporus var. burnettii (strain JB137-S8 / ATCC MYA-4627 / FGSC 10392)</name>
    <name type="common">White button mushroom</name>
    <dbReference type="NCBI Taxonomy" id="597362"/>
    <lineage>
        <taxon>Eukaryota</taxon>
        <taxon>Fungi</taxon>
        <taxon>Dikarya</taxon>
        <taxon>Basidiomycota</taxon>
        <taxon>Agaricomycotina</taxon>
        <taxon>Agaricomycetes</taxon>
        <taxon>Agaricomycetidae</taxon>
        <taxon>Agaricales</taxon>
        <taxon>Agaricineae</taxon>
        <taxon>Agaricaceae</taxon>
        <taxon>Agaricus</taxon>
    </lineage>
</organism>
<dbReference type="KEGG" id="abp:AGABI1DRAFT133083"/>
<evidence type="ECO:0000256" key="1">
    <source>
        <dbReference type="SAM" id="MobiDB-lite"/>
    </source>
</evidence>
<gene>
    <name evidence="2" type="ORF">AGABI1DRAFT_133083</name>
</gene>
<dbReference type="EMBL" id="JH971437">
    <property type="protein sequence ID" value="EKM74581.1"/>
    <property type="molecule type" value="Genomic_DNA"/>
</dbReference>
<reference evidence="3" key="1">
    <citation type="journal article" date="2012" name="Proc. Natl. Acad. Sci. U.S.A.">
        <title>Genome sequence of the button mushroom Agaricus bisporus reveals mechanisms governing adaptation to a humic-rich ecological niche.</title>
        <authorList>
            <person name="Morin E."/>
            <person name="Kohler A."/>
            <person name="Baker A.R."/>
            <person name="Foulongne-Oriol M."/>
            <person name="Lombard V."/>
            <person name="Nagy L.G."/>
            <person name="Ohm R.A."/>
            <person name="Patyshakuliyeva A."/>
            <person name="Brun A."/>
            <person name="Aerts A.L."/>
            <person name="Bailey A.M."/>
            <person name="Billette C."/>
            <person name="Coutinho P.M."/>
            <person name="Deakin G."/>
            <person name="Doddapaneni H."/>
            <person name="Floudas D."/>
            <person name="Grimwood J."/>
            <person name="Hilden K."/>
            <person name="Kuees U."/>
            <person name="LaButti K.M."/>
            <person name="Lapidus A."/>
            <person name="Lindquist E.A."/>
            <person name="Lucas S.M."/>
            <person name="Murat C."/>
            <person name="Riley R.W."/>
            <person name="Salamov A.A."/>
            <person name="Schmutz J."/>
            <person name="Subramanian V."/>
            <person name="Woesten H.A.B."/>
            <person name="Xu J."/>
            <person name="Eastwood D.C."/>
            <person name="Foster G.D."/>
            <person name="Sonnenberg A.S."/>
            <person name="Cullen D."/>
            <person name="de Vries R.P."/>
            <person name="Lundell T."/>
            <person name="Hibbett D.S."/>
            <person name="Henrissat B."/>
            <person name="Burton K.S."/>
            <person name="Kerrigan R.W."/>
            <person name="Challen M.P."/>
            <person name="Grigoriev I.V."/>
            <person name="Martin F."/>
        </authorList>
    </citation>
    <scope>NUCLEOTIDE SEQUENCE [LARGE SCALE GENOMIC DNA]</scope>
    <source>
        <strain evidence="3">JB137-S8 / ATCC MYA-4627 / FGSC 10392</strain>
    </source>
</reference>
<keyword evidence="3" id="KW-1185">Reference proteome</keyword>
<dbReference type="AlphaFoldDB" id="K5WH72"/>
<evidence type="ECO:0000313" key="2">
    <source>
        <dbReference type="EMBL" id="EKM74581.1"/>
    </source>
</evidence>
<name>K5WH72_AGABU</name>
<evidence type="ECO:0000313" key="3">
    <source>
        <dbReference type="Proteomes" id="UP000008493"/>
    </source>
</evidence>